<reference evidence="3 4" key="1">
    <citation type="submission" date="2024-07" db="EMBL/GenBank/DDBJ databases">
        <title>Draft Genome Sequence of Ferrimicrobium acidiphilum Strain YE2023, Isolated from a Pulp of Bioleach Reactor.</title>
        <authorList>
            <person name="Elkina Y.A."/>
            <person name="Bulaeva A.G."/>
            <person name="Beletsky A.V."/>
            <person name="Mardanov A.V."/>
        </authorList>
    </citation>
    <scope>NUCLEOTIDE SEQUENCE [LARGE SCALE GENOMIC DNA]</scope>
    <source>
        <strain evidence="3 4">YE2023</strain>
    </source>
</reference>
<sequence>MMWRSETNQTHESFGIVRKGYDREAVDRLLAELRQQITQASEKITQLETQLAQTQRDYTALREDTRLALSDPERASKLLGQEASEVLKSANDAALGLRRKAESTAKDLVERARREAEEITRQAKLAAEAEIEEGRQVARLHLEEVRQQSQEILAMADSTASNTVEAAKREGRSLVFRAREHAANLTQQAENRAAQIREEISSLDLDRQHLIGMLRGAQDLVKNSLLALETPLRSPLASVPRPTPDAEVSDEPSESALSGTEEPEAQEPLINLATTATTDDHRDEIPSQSGLPSAEATGIEGDSGHQEVTLADVARLIELAAQQTAALDLEDDQDASANDATAATTQSDSQASGETDAPASEEETQELDHVDAISAPALGPDSNNSAAVDEAAPVVLEVTVHETSEPPPSDVVHAKFETDFDEEEVVVVERYRQPRPASTPIEDSKSRLQRLEALFGELRSEDSDAPSDSDVVANLDEVTPADTVAVTDQAEGEELAVASERADGDWETDELAQRIRGALHDLFDPRAVDLSRRVKRVTQDDLNRILATIRSTGQKGAAALVEGMLNDGQARAGDVRLLVARVVHAGADFAAILGDRTYDPSGDQFDAIVDEISADLTGTLGEATLARAFDAISNETDESEAELVARTNGIYREARRKLDELINDVAYRAFSRGARLVPDATGYLWITSSSSQPCADCEDNMLAGINPKAEAFPTGHENPPAHPGCTCVIVPVFA</sequence>
<comment type="caution">
    <text evidence="3">The sequence shown here is derived from an EMBL/GenBank/DDBJ whole genome shotgun (WGS) entry which is preliminary data.</text>
</comment>
<organism evidence="3 4">
    <name type="scientific">Ferrimicrobium acidiphilum</name>
    <dbReference type="NCBI Taxonomy" id="121039"/>
    <lineage>
        <taxon>Bacteria</taxon>
        <taxon>Bacillati</taxon>
        <taxon>Actinomycetota</taxon>
        <taxon>Acidimicrobiia</taxon>
        <taxon>Acidimicrobiales</taxon>
        <taxon>Acidimicrobiaceae</taxon>
        <taxon>Ferrimicrobium</taxon>
    </lineage>
</organism>
<dbReference type="EMBL" id="JBFSHR010000058">
    <property type="protein sequence ID" value="MEX6430514.1"/>
    <property type="molecule type" value="Genomic_DNA"/>
</dbReference>
<evidence type="ECO:0000256" key="1">
    <source>
        <dbReference type="SAM" id="Coils"/>
    </source>
</evidence>
<proteinExistence type="predicted"/>
<feature type="compositionally biased region" description="Low complexity" evidence="2">
    <location>
        <begin position="335"/>
        <end position="352"/>
    </location>
</feature>
<keyword evidence="1" id="KW-0175">Coiled coil</keyword>
<evidence type="ECO:0000313" key="3">
    <source>
        <dbReference type="EMBL" id="MEX6430514.1"/>
    </source>
</evidence>
<evidence type="ECO:0000256" key="2">
    <source>
        <dbReference type="SAM" id="MobiDB-lite"/>
    </source>
</evidence>
<protein>
    <submittedName>
        <fullName evidence="3">Uncharacterized protein</fullName>
    </submittedName>
</protein>
<feature type="coiled-coil region" evidence="1">
    <location>
        <begin position="98"/>
        <end position="129"/>
    </location>
</feature>
<name>A0ABV3Y7U3_9ACTN</name>
<gene>
    <name evidence="3" type="ORF">AB6A68_11830</name>
</gene>
<keyword evidence="4" id="KW-1185">Reference proteome</keyword>
<dbReference type="RefSeq" id="WP_369084827.1">
    <property type="nucleotide sequence ID" value="NZ_JBFSHR010000058.1"/>
</dbReference>
<feature type="region of interest" description="Disordered" evidence="2">
    <location>
        <begin position="235"/>
        <end position="303"/>
    </location>
</feature>
<accession>A0ABV3Y7U3</accession>
<feature type="coiled-coil region" evidence="1">
    <location>
        <begin position="23"/>
        <end position="64"/>
    </location>
</feature>
<evidence type="ECO:0000313" key="4">
    <source>
        <dbReference type="Proteomes" id="UP001560267"/>
    </source>
</evidence>
<feature type="coiled-coil region" evidence="1">
    <location>
        <begin position="179"/>
        <end position="206"/>
    </location>
</feature>
<dbReference type="Proteomes" id="UP001560267">
    <property type="component" value="Unassembled WGS sequence"/>
</dbReference>
<feature type="region of interest" description="Disordered" evidence="2">
    <location>
        <begin position="331"/>
        <end position="390"/>
    </location>
</feature>